<evidence type="ECO:0000313" key="4">
    <source>
        <dbReference type="EMBL" id="EHH24884.1"/>
    </source>
</evidence>
<gene>
    <name evidence="4" type="ORF">EGK_08617</name>
</gene>
<dbReference type="InterPro" id="IPR026073">
    <property type="entry name" value="GGNBP2"/>
</dbReference>
<accession>G7NI05</accession>
<name>G7NI05_MACMU</name>
<dbReference type="AlphaFoldDB" id="G7NI05"/>
<dbReference type="HOGENOM" id="CLU_2612240_0_0_1"/>
<proteinExistence type="predicted"/>
<organism evidence="4">
    <name type="scientific">Macaca mulatta</name>
    <name type="common">Rhesus macaque</name>
    <dbReference type="NCBI Taxonomy" id="9544"/>
    <lineage>
        <taxon>Eukaryota</taxon>
        <taxon>Metazoa</taxon>
        <taxon>Chordata</taxon>
        <taxon>Craniata</taxon>
        <taxon>Vertebrata</taxon>
        <taxon>Euteleostomi</taxon>
        <taxon>Mammalia</taxon>
        <taxon>Eutheria</taxon>
        <taxon>Euarchontoglires</taxon>
        <taxon>Primates</taxon>
        <taxon>Haplorrhini</taxon>
        <taxon>Catarrhini</taxon>
        <taxon>Cercopithecidae</taxon>
        <taxon>Cercopithecinae</taxon>
        <taxon>Macaca</taxon>
    </lineage>
</organism>
<evidence type="ECO:0000256" key="1">
    <source>
        <dbReference type="ARBA" id="ARBA00003056"/>
    </source>
</evidence>
<reference evidence="4" key="1">
    <citation type="journal article" date="2011" name="Nat. Biotechnol.">
        <title>Genome sequencing and comparison of two nonhuman primate animal models, the cynomolgus and Chinese rhesus macaques.</title>
        <authorList>
            <person name="Yan G."/>
            <person name="Zhang G."/>
            <person name="Fang X."/>
            <person name="Zhang Y."/>
            <person name="Li C."/>
            <person name="Ling F."/>
            <person name="Cooper D.N."/>
            <person name="Li Q."/>
            <person name="Li Y."/>
            <person name="van Gool A.J."/>
            <person name="Du H."/>
            <person name="Chen J."/>
            <person name="Chen R."/>
            <person name="Zhang P."/>
            <person name="Huang Z."/>
            <person name="Thompson J.R."/>
            <person name="Meng Y."/>
            <person name="Bai Y."/>
            <person name="Wang J."/>
            <person name="Zhuo M."/>
            <person name="Wang T."/>
            <person name="Huang Y."/>
            <person name="Wei L."/>
            <person name="Li J."/>
            <person name="Wang Z."/>
            <person name="Hu H."/>
            <person name="Yang P."/>
            <person name="Le L."/>
            <person name="Stenson P.D."/>
            <person name="Li B."/>
            <person name="Liu X."/>
            <person name="Ball E.V."/>
            <person name="An N."/>
            <person name="Huang Q."/>
            <person name="Zhang Y."/>
            <person name="Fan W."/>
            <person name="Zhang X."/>
            <person name="Li Y."/>
            <person name="Wang W."/>
            <person name="Katze M.G."/>
            <person name="Su B."/>
            <person name="Nielsen R."/>
            <person name="Yang H."/>
            <person name="Wang J."/>
            <person name="Wang X."/>
            <person name="Wang J."/>
        </authorList>
    </citation>
    <scope>NUCLEOTIDE SEQUENCE [LARGE SCALE GENOMIC DNA]</scope>
    <source>
        <strain evidence="4">CR-5</strain>
    </source>
</reference>
<dbReference type="EMBL" id="CM001268">
    <property type="protein sequence ID" value="EHH24884.1"/>
    <property type="molecule type" value="Genomic_DNA"/>
</dbReference>
<sequence>NKRCQLHSLDTHKPKPLGGCWMDVWELMSQECRDEVVLIDSSCLLETLETYLRKHRTLLLQRKSRECATYLEFCRDNTD</sequence>
<feature type="non-terminal residue" evidence="4">
    <location>
        <position position="1"/>
    </location>
</feature>
<evidence type="ECO:0000256" key="2">
    <source>
        <dbReference type="ARBA" id="ARBA00019230"/>
    </source>
</evidence>
<evidence type="ECO:0000256" key="3">
    <source>
        <dbReference type="ARBA" id="ARBA00031743"/>
    </source>
</evidence>
<feature type="non-terminal residue" evidence="4">
    <location>
        <position position="79"/>
    </location>
</feature>
<comment type="function">
    <text evidence="1">May be involved in spermatogenesis.</text>
</comment>
<dbReference type="Proteomes" id="UP000013456">
    <property type="component" value="Chromosome 16"/>
</dbReference>
<protein>
    <recommendedName>
        <fullName evidence="2">Gametogenetin-binding protein 2</fullName>
    </recommendedName>
    <alternativeName>
        <fullName evidence="3">Protein ZNF403</fullName>
    </alternativeName>
</protein>
<dbReference type="PANTHER" id="PTHR13601">
    <property type="entry name" value="GAMETOGENETIN-BINDING PROTEIN 2"/>
    <property type="match status" value="1"/>
</dbReference>
<dbReference type="PANTHER" id="PTHR13601:SF2">
    <property type="entry name" value="GAMETOGENETIN-BINDING PROTEIN 2"/>
    <property type="match status" value="1"/>
</dbReference>